<comment type="caution">
    <text evidence="3">The sequence shown here is derived from an EMBL/GenBank/DDBJ whole genome shotgun (WGS) entry which is preliminary data.</text>
</comment>
<dbReference type="Proteomes" id="UP001341840">
    <property type="component" value="Unassembled WGS sequence"/>
</dbReference>
<feature type="compositionally biased region" description="Basic residues" evidence="2">
    <location>
        <begin position="41"/>
        <end position="53"/>
    </location>
</feature>
<evidence type="ECO:0000313" key="4">
    <source>
        <dbReference type="Proteomes" id="UP001341840"/>
    </source>
</evidence>
<evidence type="ECO:0000256" key="1">
    <source>
        <dbReference type="SAM" id="Coils"/>
    </source>
</evidence>
<sequence length="163" mass="18469">MSLTWPKRDPPRPKARKASPSSPSTTFLSRFLARPNVTSLKQHHNPSKSTHARPHLDQVPDLAQTWFTSSRPMICRFFSLSVNVALKEKEIGLPKEENEGLKNEVARSGKDKKDLEDMVVELCVEKKELEYDKIDPVNVVYKGELIDDDQVLVEGSDDNNLAE</sequence>
<accession>A0ABU6ZG04</accession>
<protein>
    <submittedName>
        <fullName evidence="3">Uncharacterized protein</fullName>
    </submittedName>
</protein>
<organism evidence="3 4">
    <name type="scientific">Stylosanthes scabra</name>
    <dbReference type="NCBI Taxonomy" id="79078"/>
    <lineage>
        <taxon>Eukaryota</taxon>
        <taxon>Viridiplantae</taxon>
        <taxon>Streptophyta</taxon>
        <taxon>Embryophyta</taxon>
        <taxon>Tracheophyta</taxon>
        <taxon>Spermatophyta</taxon>
        <taxon>Magnoliopsida</taxon>
        <taxon>eudicotyledons</taxon>
        <taxon>Gunneridae</taxon>
        <taxon>Pentapetalae</taxon>
        <taxon>rosids</taxon>
        <taxon>fabids</taxon>
        <taxon>Fabales</taxon>
        <taxon>Fabaceae</taxon>
        <taxon>Papilionoideae</taxon>
        <taxon>50 kb inversion clade</taxon>
        <taxon>dalbergioids sensu lato</taxon>
        <taxon>Dalbergieae</taxon>
        <taxon>Pterocarpus clade</taxon>
        <taxon>Stylosanthes</taxon>
    </lineage>
</organism>
<evidence type="ECO:0000256" key="2">
    <source>
        <dbReference type="SAM" id="MobiDB-lite"/>
    </source>
</evidence>
<gene>
    <name evidence="3" type="ORF">PIB30_049005</name>
</gene>
<proteinExistence type="predicted"/>
<dbReference type="EMBL" id="JASCZI010272186">
    <property type="protein sequence ID" value="MED6220878.1"/>
    <property type="molecule type" value="Genomic_DNA"/>
</dbReference>
<feature type="region of interest" description="Disordered" evidence="2">
    <location>
        <begin position="1"/>
        <end position="58"/>
    </location>
</feature>
<feature type="compositionally biased region" description="Basic and acidic residues" evidence="2">
    <location>
        <begin position="1"/>
        <end position="12"/>
    </location>
</feature>
<name>A0ABU6ZG04_9FABA</name>
<feature type="coiled-coil region" evidence="1">
    <location>
        <begin position="98"/>
        <end position="132"/>
    </location>
</feature>
<keyword evidence="1" id="KW-0175">Coiled coil</keyword>
<keyword evidence="4" id="KW-1185">Reference proteome</keyword>
<reference evidence="3 4" key="1">
    <citation type="journal article" date="2023" name="Plants (Basel)">
        <title>Bridging the Gap: Combining Genomics and Transcriptomics Approaches to Understand Stylosanthes scabra, an Orphan Legume from the Brazilian Caatinga.</title>
        <authorList>
            <person name="Ferreira-Neto J.R.C."/>
            <person name="da Silva M.D."/>
            <person name="Binneck E."/>
            <person name="de Melo N.F."/>
            <person name="da Silva R.H."/>
            <person name="de Melo A.L.T.M."/>
            <person name="Pandolfi V."/>
            <person name="Bustamante F.O."/>
            <person name="Brasileiro-Vidal A.C."/>
            <person name="Benko-Iseppon A.M."/>
        </authorList>
    </citation>
    <scope>NUCLEOTIDE SEQUENCE [LARGE SCALE GENOMIC DNA]</scope>
    <source>
        <tissue evidence="3">Leaves</tissue>
    </source>
</reference>
<evidence type="ECO:0000313" key="3">
    <source>
        <dbReference type="EMBL" id="MED6220878.1"/>
    </source>
</evidence>